<evidence type="ECO:0000256" key="1">
    <source>
        <dbReference type="SAM" id="MobiDB-lite"/>
    </source>
</evidence>
<evidence type="ECO:0000313" key="3">
    <source>
        <dbReference type="Proteomes" id="UP000053989"/>
    </source>
</evidence>
<reference evidence="2 3" key="1">
    <citation type="submission" date="2014-04" db="EMBL/GenBank/DDBJ databases">
        <authorList>
            <consortium name="DOE Joint Genome Institute"/>
            <person name="Kuo A."/>
            <person name="Kohler A."/>
            <person name="Nagy L.G."/>
            <person name="Floudas D."/>
            <person name="Copeland A."/>
            <person name="Barry K.W."/>
            <person name="Cichocki N."/>
            <person name="Veneault-Fourrey C."/>
            <person name="LaButti K."/>
            <person name="Lindquist E.A."/>
            <person name="Lipzen A."/>
            <person name="Lundell T."/>
            <person name="Morin E."/>
            <person name="Murat C."/>
            <person name="Sun H."/>
            <person name="Tunlid A."/>
            <person name="Henrissat B."/>
            <person name="Grigoriev I.V."/>
            <person name="Hibbett D.S."/>
            <person name="Martin F."/>
            <person name="Nordberg H.P."/>
            <person name="Cantor M.N."/>
            <person name="Hua S.X."/>
        </authorList>
    </citation>
    <scope>NUCLEOTIDE SEQUENCE [LARGE SCALE GENOMIC DNA]</scope>
    <source>
        <strain evidence="2 3">Foug A</strain>
    </source>
</reference>
<dbReference type="EMBL" id="KN822096">
    <property type="protein sequence ID" value="KIM57736.1"/>
    <property type="molecule type" value="Genomic_DNA"/>
</dbReference>
<name>A0A0C3DP09_9AGAM</name>
<keyword evidence="3" id="KW-1185">Reference proteome</keyword>
<organism evidence="2 3">
    <name type="scientific">Scleroderma citrinum Foug A</name>
    <dbReference type="NCBI Taxonomy" id="1036808"/>
    <lineage>
        <taxon>Eukaryota</taxon>
        <taxon>Fungi</taxon>
        <taxon>Dikarya</taxon>
        <taxon>Basidiomycota</taxon>
        <taxon>Agaricomycotina</taxon>
        <taxon>Agaricomycetes</taxon>
        <taxon>Agaricomycetidae</taxon>
        <taxon>Boletales</taxon>
        <taxon>Sclerodermatineae</taxon>
        <taxon>Sclerodermataceae</taxon>
        <taxon>Scleroderma</taxon>
    </lineage>
</organism>
<evidence type="ECO:0000313" key="2">
    <source>
        <dbReference type="EMBL" id="KIM57736.1"/>
    </source>
</evidence>
<protein>
    <submittedName>
        <fullName evidence="2">Uncharacterized protein</fullName>
    </submittedName>
</protein>
<sequence length="249" mass="27656">MPNLGQPPPRADSRLSMPAEDPPPTSLVNCPVPRSSTIPIKNIKNNTVEEVKDARSARKLLDNMQYTIAGVPMTLEHLSHKLFYIFQKAVTPTLCSMICTAAFLTLELTSSSIISSVKQALSSTDLMEHLTSAHHIELSEMATKLDLALEKWSDQQETWMKTLDKISQIDDPINMIQLETRIHLISEGMASIQKMIEDMKVQNAASTLTTPPQQCSCCPTYKEALLNHPSPPDDIYPPEDQMKTPLTSA</sequence>
<dbReference type="Proteomes" id="UP000053989">
    <property type="component" value="Unassembled WGS sequence"/>
</dbReference>
<dbReference type="OrthoDB" id="10659191at2759"/>
<feature type="region of interest" description="Disordered" evidence="1">
    <location>
        <begin position="1"/>
        <end position="27"/>
    </location>
</feature>
<accession>A0A0C3DP09</accession>
<feature type="compositionally biased region" description="Pro residues" evidence="1">
    <location>
        <begin position="1"/>
        <end position="10"/>
    </location>
</feature>
<dbReference type="HOGENOM" id="CLU_1116316_0_0_1"/>
<proteinExistence type="predicted"/>
<dbReference type="InParanoid" id="A0A0C3DP09"/>
<feature type="region of interest" description="Disordered" evidence="1">
    <location>
        <begin position="228"/>
        <end position="249"/>
    </location>
</feature>
<dbReference type="AlphaFoldDB" id="A0A0C3DP09"/>
<reference evidence="3" key="2">
    <citation type="submission" date="2015-01" db="EMBL/GenBank/DDBJ databases">
        <title>Evolutionary Origins and Diversification of the Mycorrhizal Mutualists.</title>
        <authorList>
            <consortium name="DOE Joint Genome Institute"/>
            <consortium name="Mycorrhizal Genomics Consortium"/>
            <person name="Kohler A."/>
            <person name="Kuo A."/>
            <person name="Nagy L.G."/>
            <person name="Floudas D."/>
            <person name="Copeland A."/>
            <person name="Barry K.W."/>
            <person name="Cichocki N."/>
            <person name="Veneault-Fourrey C."/>
            <person name="LaButti K."/>
            <person name="Lindquist E.A."/>
            <person name="Lipzen A."/>
            <person name="Lundell T."/>
            <person name="Morin E."/>
            <person name="Murat C."/>
            <person name="Riley R."/>
            <person name="Ohm R."/>
            <person name="Sun H."/>
            <person name="Tunlid A."/>
            <person name="Henrissat B."/>
            <person name="Grigoriev I.V."/>
            <person name="Hibbett D.S."/>
            <person name="Martin F."/>
        </authorList>
    </citation>
    <scope>NUCLEOTIDE SEQUENCE [LARGE SCALE GENOMIC DNA]</scope>
    <source>
        <strain evidence="3">Foug A</strain>
    </source>
</reference>
<gene>
    <name evidence="2" type="ORF">SCLCIDRAFT_1192901</name>
</gene>